<dbReference type="PANTHER" id="PTHR30404">
    <property type="entry name" value="N-ACETYLMURAMOYL-L-ALANINE AMIDASE"/>
    <property type="match status" value="1"/>
</dbReference>
<feature type="domain" description="MurNAc-LAA" evidence="4">
    <location>
        <begin position="152"/>
        <end position="269"/>
    </location>
</feature>
<protein>
    <recommendedName>
        <fullName evidence="2">N-acetylmuramoyl-L-alanine amidase</fullName>
        <ecNumber evidence="2">3.5.1.28</ecNumber>
    </recommendedName>
</protein>
<dbReference type="SUPFAM" id="SSF53187">
    <property type="entry name" value="Zn-dependent exopeptidases"/>
    <property type="match status" value="1"/>
</dbReference>
<evidence type="ECO:0000256" key="1">
    <source>
        <dbReference type="ARBA" id="ARBA00001561"/>
    </source>
</evidence>
<gene>
    <name evidence="5" type="ORF">FVB32_05280</name>
</gene>
<evidence type="ECO:0000259" key="4">
    <source>
        <dbReference type="SMART" id="SM00646"/>
    </source>
</evidence>
<keyword evidence="6" id="KW-1185">Reference proteome</keyword>
<sequence length="275" mass="31558">MRVHNERKIEKYHTPNHALRDSISLSLFFSRYALKKRKLTKLESFLSSLNLSRYLNKISIHFFWSIFLGVSFSGMAQNGNYVNEKIVVVIDAGHGGYDSGTMDGNGHLEKNINLYVAKYVKFYLKKFSPEIKVVLTRDQDVFLSLDRRSVYPKVVGADLFISLHCNHNPNSRAEGVEIYVQNTTKESVQTNLKKAIVFGNILDRNMVEKLGYKSRGILRNNYQVLRESISFTPGILIEMGFFSNKDESQYLNSRKGINGLSLAITKSIMDYFEKK</sequence>
<accession>A0A5C8V7K4</accession>
<dbReference type="Pfam" id="PF01520">
    <property type="entry name" value="Amidase_3"/>
    <property type="match status" value="1"/>
</dbReference>
<dbReference type="EMBL" id="VRUR01000001">
    <property type="protein sequence ID" value="TXN37701.1"/>
    <property type="molecule type" value="Genomic_DNA"/>
</dbReference>
<comment type="catalytic activity">
    <reaction evidence="1">
        <text>Hydrolyzes the link between N-acetylmuramoyl residues and L-amino acid residues in certain cell-wall glycopeptides.</text>
        <dbReference type="EC" id="3.5.1.28"/>
    </reaction>
</comment>
<dbReference type="Proteomes" id="UP000321456">
    <property type="component" value="Unassembled WGS sequence"/>
</dbReference>
<keyword evidence="3" id="KW-0378">Hydrolase</keyword>
<dbReference type="InterPro" id="IPR002508">
    <property type="entry name" value="MurNAc-LAA_cat"/>
</dbReference>
<evidence type="ECO:0000256" key="3">
    <source>
        <dbReference type="ARBA" id="ARBA00022801"/>
    </source>
</evidence>
<dbReference type="Gene3D" id="3.40.630.40">
    <property type="entry name" value="Zn-dependent exopeptidases"/>
    <property type="match status" value="1"/>
</dbReference>
<dbReference type="InterPro" id="IPR050695">
    <property type="entry name" value="N-acetylmuramoyl_amidase_3"/>
</dbReference>
<reference evidence="5 6" key="1">
    <citation type="submission" date="2019-08" db="EMBL/GenBank/DDBJ databases">
        <title>Professor.</title>
        <authorList>
            <person name="Park J.S."/>
        </authorList>
    </citation>
    <scope>NUCLEOTIDE SEQUENCE [LARGE SCALE GENOMIC DNA]</scope>
    <source>
        <strain evidence="5 6">176CP5-101</strain>
    </source>
</reference>
<dbReference type="GO" id="GO:0008745">
    <property type="term" value="F:N-acetylmuramoyl-L-alanine amidase activity"/>
    <property type="evidence" value="ECO:0007669"/>
    <property type="project" value="UniProtKB-EC"/>
</dbReference>
<dbReference type="EC" id="3.5.1.28" evidence="2"/>
<dbReference type="GO" id="GO:0009253">
    <property type="term" value="P:peptidoglycan catabolic process"/>
    <property type="evidence" value="ECO:0007669"/>
    <property type="project" value="InterPro"/>
</dbReference>
<evidence type="ECO:0000313" key="5">
    <source>
        <dbReference type="EMBL" id="TXN37701.1"/>
    </source>
</evidence>
<dbReference type="CDD" id="cd02696">
    <property type="entry name" value="MurNAc-LAA"/>
    <property type="match status" value="1"/>
</dbReference>
<proteinExistence type="predicted"/>
<name>A0A5C8V7K4_9FLAO</name>
<dbReference type="PANTHER" id="PTHR30404:SF0">
    <property type="entry name" value="N-ACETYLMURAMOYL-L-ALANINE AMIDASE AMIC"/>
    <property type="match status" value="1"/>
</dbReference>
<evidence type="ECO:0000256" key="2">
    <source>
        <dbReference type="ARBA" id="ARBA00011901"/>
    </source>
</evidence>
<dbReference type="AlphaFoldDB" id="A0A5C8V7K4"/>
<organism evidence="5 6">
    <name type="scientific">Flagellimonas hymeniacidonis</name>
    <dbReference type="NCBI Taxonomy" id="2603628"/>
    <lineage>
        <taxon>Bacteria</taxon>
        <taxon>Pseudomonadati</taxon>
        <taxon>Bacteroidota</taxon>
        <taxon>Flavobacteriia</taxon>
        <taxon>Flavobacteriales</taxon>
        <taxon>Flavobacteriaceae</taxon>
        <taxon>Flagellimonas</taxon>
    </lineage>
</organism>
<dbReference type="RefSeq" id="WP_147741875.1">
    <property type="nucleotide sequence ID" value="NZ_VRUR01000001.1"/>
</dbReference>
<comment type="caution">
    <text evidence="5">The sequence shown here is derived from an EMBL/GenBank/DDBJ whole genome shotgun (WGS) entry which is preliminary data.</text>
</comment>
<evidence type="ECO:0000313" key="6">
    <source>
        <dbReference type="Proteomes" id="UP000321456"/>
    </source>
</evidence>
<dbReference type="GO" id="GO:0030288">
    <property type="term" value="C:outer membrane-bounded periplasmic space"/>
    <property type="evidence" value="ECO:0007669"/>
    <property type="project" value="TreeGrafter"/>
</dbReference>
<dbReference type="SMART" id="SM00646">
    <property type="entry name" value="Ami_3"/>
    <property type="match status" value="1"/>
</dbReference>